<comment type="caution">
    <text evidence="2">The sequence shown here is derived from an EMBL/GenBank/DDBJ whole genome shotgun (WGS) entry which is preliminary data.</text>
</comment>
<sequence length="76" mass="8264">MSRGLIETLAATSVIIGCAVAAAGAVCLILAHDHVRIGLAIDCFGRRRASEMALFSDWRDDLVFAAMPREITKYRV</sequence>
<reference evidence="2 3" key="1">
    <citation type="submission" date="2017-11" db="EMBL/GenBank/DDBJ databases">
        <title>Bradyrhizobium forestalis sp. nov., an efficient nitrogen-fixing bacterium isolated from nodules of forest legume species in the Amazon.</title>
        <authorList>
            <person name="Costa E.M."/>
            <person name="Guimaraes A."/>
            <person name="Carvalho T.S."/>
            <person name="Rodrigues T.L."/>
            <person name="Ribeiro P.R.A."/>
            <person name="Lebbe L."/>
            <person name="Willems A."/>
            <person name="Moreira F.M.S."/>
        </authorList>
    </citation>
    <scope>NUCLEOTIDE SEQUENCE [LARGE SCALE GENOMIC DNA]</scope>
    <source>
        <strain evidence="2 3">INPA54B</strain>
    </source>
</reference>
<accession>A0A2M8R6Z9</accession>
<evidence type="ECO:0000313" key="3">
    <source>
        <dbReference type="Proteomes" id="UP000231194"/>
    </source>
</evidence>
<evidence type="ECO:0000313" key="2">
    <source>
        <dbReference type="EMBL" id="PJG53605.1"/>
    </source>
</evidence>
<gene>
    <name evidence="2" type="ORF">CVM73_19215</name>
</gene>
<dbReference type="AlphaFoldDB" id="A0A2M8R6Z9"/>
<dbReference type="Proteomes" id="UP000231194">
    <property type="component" value="Unassembled WGS sequence"/>
</dbReference>
<proteinExistence type="predicted"/>
<feature type="transmembrane region" description="Helical" evidence="1">
    <location>
        <begin position="6"/>
        <end position="31"/>
    </location>
</feature>
<keyword evidence="1" id="KW-0472">Membrane</keyword>
<evidence type="ECO:0000256" key="1">
    <source>
        <dbReference type="SAM" id="Phobius"/>
    </source>
</evidence>
<protein>
    <submittedName>
        <fullName evidence="2">Uncharacterized protein</fullName>
    </submittedName>
</protein>
<keyword evidence="1" id="KW-0812">Transmembrane</keyword>
<dbReference type="PROSITE" id="PS51257">
    <property type="entry name" value="PROKAR_LIPOPROTEIN"/>
    <property type="match status" value="1"/>
</dbReference>
<keyword evidence="3" id="KW-1185">Reference proteome</keyword>
<organism evidence="2 3">
    <name type="scientific">Bradyrhizobium forestalis</name>
    <dbReference type="NCBI Taxonomy" id="1419263"/>
    <lineage>
        <taxon>Bacteria</taxon>
        <taxon>Pseudomonadati</taxon>
        <taxon>Pseudomonadota</taxon>
        <taxon>Alphaproteobacteria</taxon>
        <taxon>Hyphomicrobiales</taxon>
        <taxon>Nitrobacteraceae</taxon>
        <taxon>Bradyrhizobium</taxon>
    </lineage>
</organism>
<dbReference type="EMBL" id="PGVG01000015">
    <property type="protein sequence ID" value="PJG53605.1"/>
    <property type="molecule type" value="Genomic_DNA"/>
</dbReference>
<name>A0A2M8R6Z9_9BRAD</name>
<keyword evidence="1" id="KW-1133">Transmembrane helix</keyword>